<protein>
    <submittedName>
        <fullName evidence="1">Uncharacterized protein</fullName>
    </submittedName>
</protein>
<name>A0A1J5RDT3_9ZZZZ</name>
<accession>A0A1J5RDT3</accession>
<reference evidence="1" key="1">
    <citation type="submission" date="2016-10" db="EMBL/GenBank/DDBJ databases">
        <title>Sequence of Gallionella enrichment culture.</title>
        <authorList>
            <person name="Poehlein A."/>
            <person name="Muehling M."/>
            <person name="Daniel R."/>
        </authorList>
    </citation>
    <scope>NUCLEOTIDE SEQUENCE</scope>
</reference>
<proteinExistence type="predicted"/>
<dbReference type="EMBL" id="MLJW01000206">
    <property type="protein sequence ID" value="OIQ93506.1"/>
    <property type="molecule type" value="Genomic_DNA"/>
</dbReference>
<comment type="caution">
    <text evidence="1">The sequence shown here is derived from an EMBL/GenBank/DDBJ whole genome shotgun (WGS) entry which is preliminary data.</text>
</comment>
<gene>
    <name evidence="1" type="ORF">GALL_245710</name>
</gene>
<organism evidence="1">
    <name type="scientific">mine drainage metagenome</name>
    <dbReference type="NCBI Taxonomy" id="410659"/>
    <lineage>
        <taxon>unclassified sequences</taxon>
        <taxon>metagenomes</taxon>
        <taxon>ecological metagenomes</taxon>
    </lineage>
</organism>
<evidence type="ECO:0000313" key="1">
    <source>
        <dbReference type="EMBL" id="OIQ93506.1"/>
    </source>
</evidence>
<dbReference type="AlphaFoldDB" id="A0A1J5RDT3"/>
<sequence length="285" mass="30766">MSVSLVDKLPDSSGKAGIRVWLKLSGYARRLLLGEAGDPWLNAPGYLAYFSQAHGLLRPDVAVLDVNDLLHSWASRHPELIAEMASKKRVNFPLRKLLETEGPRKLLAEVLEAVAGCARGQASAVLAVPSPRSWLRLTNKMVGRDDASIEDDDIEDAAMYMADFLRSVSSSPVGGILLEDGLEPAKAGDVERSRPITNVARHYRWGVVWHAKGDAEAISAIAWAVDGIISSSALAGVEKAVGLDVGEDLWSGGAIPQLAPGQFYFAEIPVAQKPETVLENIVRLR</sequence>